<evidence type="ECO:0000313" key="1">
    <source>
        <dbReference type="EMBL" id="MBD3147225.1"/>
    </source>
</evidence>
<dbReference type="RefSeq" id="WP_191054439.1">
    <property type="nucleotide sequence ID" value="NZ_JACXRZ010000027.1"/>
</dbReference>
<protein>
    <submittedName>
        <fullName evidence="1">Uncharacterized protein</fullName>
    </submittedName>
</protein>
<evidence type="ECO:0000313" key="2">
    <source>
        <dbReference type="Proteomes" id="UP000653231"/>
    </source>
</evidence>
<keyword evidence="2" id="KW-1185">Reference proteome</keyword>
<dbReference type="Proteomes" id="UP000653231">
    <property type="component" value="Unassembled WGS sequence"/>
</dbReference>
<accession>A0ABR8LCK1</accession>
<organism evidence="1 2">
    <name type="scientific">Microbispora bryophytorum subsp. camponoti</name>
    <dbReference type="NCBI Taxonomy" id="1677852"/>
    <lineage>
        <taxon>Bacteria</taxon>
        <taxon>Bacillati</taxon>
        <taxon>Actinomycetota</taxon>
        <taxon>Actinomycetes</taxon>
        <taxon>Streptosporangiales</taxon>
        <taxon>Streptosporangiaceae</taxon>
        <taxon>Microbispora</taxon>
    </lineage>
</organism>
<sequence length="248" mass="27529">MLFTRVNVSGAQLRTIRAGNQRINAHLAVITSAHLIAAGTPVRPMQFSGRWNGRVGFLFFPTGTQGAGAPFFAFAFPVGDGVAGARVTIGDVLLTELPESVVSADKRRDLLHHEYHRAQQWNYSADRTGGWYAFAILYFLKGSDPWGNKFEQQAGWKGGRYTQCQGAAVSVMRSQDGAPSVAVTWRRLPAPPYHGFHHEGHLRLSRRLTRLFVFPAAGERRPVLLRERRRRCGAPGERRTVPGGQPTR</sequence>
<proteinExistence type="predicted"/>
<gene>
    <name evidence="1" type="ORF">IEQ31_29140</name>
</gene>
<comment type="caution">
    <text evidence="1">The sequence shown here is derived from an EMBL/GenBank/DDBJ whole genome shotgun (WGS) entry which is preliminary data.</text>
</comment>
<reference evidence="1 2" key="1">
    <citation type="submission" date="2020-09" db="EMBL/GenBank/DDBJ databases">
        <title>Actinomycete isolated from the Camponotus japonicus Mayr.</title>
        <authorList>
            <person name="Gong X."/>
        </authorList>
    </citation>
    <scope>NUCLEOTIDE SEQUENCE [LARGE SCALE GENOMIC DNA]</scope>
    <source>
        <strain evidence="1 2">2C-HV3</strain>
    </source>
</reference>
<name>A0ABR8LCK1_9ACTN</name>
<dbReference type="EMBL" id="JACXRZ010000027">
    <property type="protein sequence ID" value="MBD3147225.1"/>
    <property type="molecule type" value="Genomic_DNA"/>
</dbReference>